<name>A0ABX5D430_9VIBR</name>
<dbReference type="EMBL" id="NWTN01000064">
    <property type="protein sequence ID" value="PRQ64435.1"/>
    <property type="molecule type" value="Genomic_DNA"/>
</dbReference>
<dbReference type="Proteomes" id="UP000238163">
    <property type="component" value="Unassembled WGS sequence"/>
</dbReference>
<comment type="caution">
    <text evidence="1">The sequence shown here is derived from an EMBL/GenBank/DDBJ whole genome shotgun (WGS) entry which is preliminary data.</text>
</comment>
<sequence>MSNYRPKGFTPLKKLVVCSNIINGGGNLLSISDSFPLLIGKGSKPQIWLSAVSDASTNELIPVVIKNKALHSAIKVIE</sequence>
<protein>
    <submittedName>
        <fullName evidence="1">Uncharacterized protein</fullName>
    </submittedName>
</protein>
<gene>
    <name evidence="1" type="ORF">COR51_27545</name>
</gene>
<dbReference type="RefSeq" id="WP_216364626.1">
    <property type="nucleotide sequence ID" value="NZ_NWTN01000064.1"/>
</dbReference>
<feature type="non-terminal residue" evidence="1">
    <location>
        <position position="78"/>
    </location>
</feature>
<evidence type="ECO:0000313" key="2">
    <source>
        <dbReference type="Proteomes" id="UP000238163"/>
    </source>
</evidence>
<evidence type="ECO:0000313" key="1">
    <source>
        <dbReference type="EMBL" id="PRQ64435.1"/>
    </source>
</evidence>
<reference evidence="1 2" key="1">
    <citation type="submission" date="2018-03" db="EMBL/GenBank/DDBJ databases">
        <title>Genetic Diversity and Phenotypic Plasticity of AHL Mediated Quorum Sensing in Environmental Strains of Vibrio mediterranei.</title>
        <authorList>
            <person name="Lantoine F."/>
            <person name="Vouve F."/>
        </authorList>
    </citation>
    <scope>NUCLEOTIDE SEQUENCE [LARGE SCALE GENOMIC DNA]</scope>
    <source>
        <strain evidence="1 2">17LN0615E</strain>
    </source>
</reference>
<keyword evidence="2" id="KW-1185">Reference proteome</keyword>
<accession>A0ABX5D430</accession>
<proteinExistence type="predicted"/>
<organism evidence="1 2">
    <name type="scientific">Vibrio mediterranei</name>
    <dbReference type="NCBI Taxonomy" id="689"/>
    <lineage>
        <taxon>Bacteria</taxon>
        <taxon>Pseudomonadati</taxon>
        <taxon>Pseudomonadota</taxon>
        <taxon>Gammaproteobacteria</taxon>
        <taxon>Vibrionales</taxon>
        <taxon>Vibrionaceae</taxon>
        <taxon>Vibrio</taxon>
    </lineage>
</organism>